<evidence type="ECO:0000256" key="1">
    <source>
        <dbReference type="ARBA" id="ARBA00005862"/>
    </source>
</evidence>
<feature type="compositionally biased region" description="Acidic residues" evidence="6">
    <location>
        <begin position="212"/>
        <end position="236"/>
    </location>
</feature>
<gene>
    <name evidence="9" type="ORF">ACHAW5_008181</name>
</gene>
<feature type="signal peptide" evidence="7">
    <location>
        <begin position="1"/>
        <end position="18"/>
    </location>
</feature>
<comment type="caution">
    <text evidence="9">The sequence shown here is derived from an EMBL/GenBank/DDBJ whole genome shotgun (WGS) entry which is preliminary data.</text>
</comment>
<comment type="similarity">
    <text evidence="1">Belongs to the DNA photolyase class-1 family.</text>
</comment>
<evidence type="ECO:0000259" key="8">
    <source>
        <dbReference type="PROSITE" id="PS51645"/>
    </source>
</evidence>
<evidence type="ECO:0000256" key="3">
    <source>
        <dbReference type="ARBA" id="ARBA00022827"/>
    </source>
</evidence>
<feature type="compositionally biased region" description="Basic residues" evidence="6">
    <location>
        <begin position="1030"/>
        <end position="1041"/>
    </location>
</feature>
<dbReference type="Proteomes" id="UP001530315">
    <property type="component" value="Unassembled WGS sequence"/>
</dbReference>
<keyword evidence="7" id="KW-0732">Signal</keyword>
<comment type="cofactor">
    <cofactor evidence="4">
        <name>FAD</name>
        <dbReference type="ChEBI" id="CHEBI:57692"/>
    </cofactor>
    <text evidence="4">Binds 1 FAD per subunit.</text>
</comment>
<dbReference type="Pfam" id="PF03441">
    <property type="entry name" value="FAD_binding_7"/>
    <property type="match status" value="1"/>
</dbReference>
<keyword evidence="10" id="KW-1185">Reference proteome</keyword>
<dbReference type="InterPro" id="IPR014729">
    <property type="entry name" value="Rossmann-like_a/b/a_fold"/>
</dbReference>
<dbReference type="Pfam" id="PF00875">
    <property type="entry name" value="DNA_photolyase"/>
    <property type="match status" value="1"/>
</dbReference>
<feature type="binding site" evidence="4">
    <location>
        <begin position="901"/>
        <end position="903"/>
    </location>
    <ligand>
        <name>FAD</name>
        <dbReference type="ChEBI" id="CHEBI:57692"/>
    </ligand>
</feature>
<dbReference type="InterPro" id="IPR005101">
    <property type="entry name" value="Cryptochr/Photolyase_FAD-bd"/>
</dbReference>
<evidence type="ECO:0000313" key="10">
    <source>
        <dbReference type="Proteomes" id="UP001530315"/>
    </source>
</evidence>
<feature type="region of interest" description="Disordered" evidence="6">
    <location>
        <begin position="172"/>
        <end position="240"/>
    </location>
</feature>
<feature type="site" description="Electron transfer via tryptophanyl radical" evidence="5">
    <location>
        <position position="911"/>
    </location>
</feature>
<dbReference type="Gene3D" id="3.40.50.620">
    <property type="entry name" value="HUPs"/>
    <property type="match status" value="1"/>
</dbReference>
<feature type="site" description="Electron transfer via tryptophanyl radical" evidence="5">
    <location>
        <position position="888"/>
    </location>
</feature>
<evidence type="ECO:0000256" key="4">
    <source>
        <dbReference type="PIRSR" id="PIRSR602081-1"/>
    </source>
</evidence>
<dbReference type="SUPFAM" id="SSF52425">
    <property type="entry name" value="Cryptochrome/photolyase, N-terminal domain"/>
    <property type="match status" value="1"/>
</dbReference>
<dbReference type="EMBL" id="JALLAZ020001509">
    <property type="protein sequence ID" value="KAL3773747.1"/>
    <property type="molecule type" value="Genomic_DNA"/>
</dbReference>
<dbReference type="PROSITE" id="PS51645">
    <property type="entry name" value="PHR_CRY_ALPHA_BETA"/>
    <property type="match status" value="1"/>
</dbReference>
<evidence type="ECO:0000256" key="5">
    <source>
        <dbReference type="PIRSR" id="PIRSR602081-2"/>
    </source>
</evidence>
<dbReference type="Gene3D" id="1.10.579.10">
    <property type="entry name" value="DNA Cyclobutane Dipyrimidine Photolyase, subunit A, domain 3"/>
    <property type="match status" value="1"/>
</dbReference>
<dbReference type="InterPro" id="IPR002081">
    <property type="entry name" value="Cryptochrome/DNA_photolyase_1"/>
</dbReference>
<dbReference type="Gene3D" id="1.25.40.80">
    <property type="match status" value="1"/>
</dbReference>
<evidence type="ECO:0000313" key="9">
    <source>
        <dbReference type="EMBL" id="KAL3773747.1"/>
    </source>
</evidence>
<accession>A0ABD3NCQ9</accession>
<evidence type="ECO:0000256" key="2">
    <source>
        <dbReference type="ARBA" id="ARBA00022630"/>
    </source>
</evidence>
<feature type="compositionally biased region" description="Low complexity" evidence="6">
    <location>
        <begin position="201"/>
        <end position="211"/>
    </location>
</feature>
<protein>
    <recommendedName>
        <fullName evidence="8">Photolyase/cryptochrome alpha/beta domain-containing protein</fullName>
    </recommendedName>
</protein>
<feature type="compositionally biased region" description="Polar residues" evidence="6">
    <location>
        <begin position="1011"/>
        <end position="1026"/>
    </location>
</feature>
<keyword evidence="2 4" id="KW-0285">Flavoprotein</keyword>
<sequence>MMKLSLIVLASALSAVDAARNGAVRKTTMERRDDREFRGIDPTTAEAMLERARPFFASSSTSGGRQRRLQADYDGSFNLKFSRCVDVKTYDDMLFESEDMIDDVRGGNVASVKSYVLFHVCEAATCDYDAEDDLYVIDLPTYLTGVARYHANKRNDYCQQCEIFADTCNPAEEEEAAAGGDEEAEEEEAGDDEEADGGEQQGQEDQNNNAEQENENDQEGQAEGDQEAGQEEEPAEERELKQAIDCAQCATYECFANEADLDDAIQGRSELDESVSQWIVELAACKYTGKVWNGIDLFMSAMCSPYGDGVELAVYLDDACTVYTASESVYNFLGGKNNGEDGINYLTYAEEFIKSAFSEVTSCLLQEYVDPNDAADEEDAEQEYPMNDYCTAVLEADVADFNNCEADEEAQEVCAVINQKEGIYTYSYNSKSSGTWYKRDSNGKIISTRSWFQSRPPPSSSSGLAKRAVVSTAAAEEVTPLPPSAGIDGAKEVVPERKRARVAMASFIVERGEGRGLERMDRRWDKSLSDGGADGRIYPVYVVDPNSYQLMKCSVNRAKFLLECVRDLDDGLRECGSRLYVVPGDPVEILPKLWNEWGVTHMTHEADETGEPYAADRDEAVREAALEADVEVMAFQSETLRPLGNVPGGYIANVGGLASNAPSTMTTFQQLLSRIDRGNIPLPLDAPKAIDFPKGCVTDHDKYLPLEHPWDIPWPRGCNKNEIGPVWNRKDCLDASFTPIAKGGETIALQRLQLTVTARPDCLGCLSPRTAWHAVADATKRAQPKTNRSKPPVSLHGQLLWRDFNNLMAHSANAQHPGCWGRMKNNPFCREVPWSSDPELLAAWKGGRTGYPWIDACMAQLRTEGWIHHLGRHAVACFLTRGDLWQSWEEGADHFEGELLDADYALNNFNWLWLSCSGFFYQYFRCYSPVAFQKKNDPNGNYVRRWVPELANLPAKYIYEPWTANVGILNAAGVKLGTNYPRPIVDHSVASKENMSKMSLAYDMHKDRQATAKQNGKTTDSSSGSVKSPPMKKAKKQTKIV</sequence>
<dbReference type="InterPro" id="IPR036155">
    <property type="entry name" value="Crypto/Photolyase_N_sf"/>
</dbReference>
<name>A0ABD3NCQ9_9STRA</name>
<proteinExistence type="inferred from homology"/>
<dbReference type="AlphaFoldDB" id="A0ABD3NCQ9"/>
<feature type="compositionally biased region" description="Acidic residues" evidence="6">
    <location>
        <begin position="172"/>
        <end position="197"/>
    </location>
</feature>
<evidence type="ECO:0000256" key="7">
    <source>
        <dbReference type="SAM" id="SignalP"/>
    </source>
</evidence>
<evidence type="ECO:0000256" key="6">
    <source>
        <dbReference type="SAM" id="MobiDB-lite"/>
    </source>
</evidence>
<dbReference type="PANTHER" id="PTHR11455">
    <property type="entry name" value="CRYPTOCHROME"/>
    <property type="match status" value="1"/>
</dbReference>
<dbReference type="InterPro" id="IPR006050">
    <property type="entry name" value="DNA_photolyase_N"/>
</dbReference>
<keyword evidence="3 4" id="KW-0274">FAD</keyword>
<feature type="chain" id="PRO_5044818490" description="Photolyase/cryptochrome alpha/beta domain-containing protein" evidence="7">
    <location>
        <begin position="19"/>
        <end position="1041"/>
    </location>
</feature>
<organism evidence="9 10">
    <name type="scientific">Stephanodiscus triporus</name>
    <dbReference type="NCBI Taxonomy" id="2934178"/>
    <lineage>
        <taxon>Eukaryota</taxon>
        <taxon>Sar</taxon>
        <taxon>Stramenopiles</taxon>
        <taxon>Ochrophyta</taxon>
        <taxon>Bacillariophyta</taxon>
        <taxon>Coscinodiscophyceae</taxon>
        <taxon>Thalassiosirophycidae</taxon>
        <taxon>Stephanodiscales</taxon>
        <taxon>Stephanodiscaceae</taxon>
        <taxon>Stephanodiscus</taxon>
    </lineage>
</organism>
<feature type="site" description="Electron transfer via tryptophanyl radical" evidence="5">
    <location>
        <position position="834"/>
    </location>
</feature>
<dbReference type="InterPro" id="IPR036134">
    <property type="entry name" value="Crypto/Photolyase_FAD-like_sf"/>
</dbReference>
<dbReference type="SUPFAM" id="SSF48173">
    <property type="entry name" value="Cryptochrome/photolyase FAD-binding domain"/>
    <property type="match status" value="1"/>
</dbReference>
<dbReference type="PANTHER" id="PTHR11455:SF9">
    <property type="entry name" value="CRYPTOCHROME CIRCADIAN CLOCK 5 ISOFORM X1"/>
    <property type="match status" value="1"/>
</dbReference>
<feature type="domain" description="Photolyase/cryptochrome alpha/beta" evidence="8">
    <location>
        <begin position="507"/>
        <end position="640"/>
    </location>
</feature>
<reference evidence="9 10" key="1">
    <citation type="submission" date="2024-10" db="EMBL/GenBank/DDBJ databases">
        <title>Updated reference genomes for cyclostephanoid diatoms.</title>
        <authorList>
            <person name="Roberts W.R."/>
            <person name="Alverson A.J."/>
        </authorList>
    </citation>
    <scope>NUCLEOTIDE SEQUENCE [LARGE SCALE GENOMIC DNA]</scope>
    <source>
        <strain evidence="9 10">AJA276-08</strain>
    </source>
</reference>
<feature type="region of interest" description="Disordered" evidence="6">
    <location>
        <begin position="1006"/>
        <end position="1041"/>
    </location>
</feature>